<dbReference type="GO" id="GO:0008763">
    <property type="term" value="F:UDP-N-acetylmuramate-L-alanine ligase activity"/>
    <property type="evidence" value="ECO:0007669"/>
    <property type="project" value="UniProtKB-UniRule"/>
</dbReference>
<protein>
    <recommendedName>
        <fullName evidence="3 14">UDP-N-acetylmuramate--L-alanine ligase</fullName>
        <ecNumber evidence="3 14">6.3.2.8</ecNumber>
    </recommendedName>
    <alternativeName>
        <fullName evidence="14">UDP-N-acetylmuramoyl-L-alanine synthetase</fullName>
    </alternativeName>
</protein>
<dbReference type="GO" id="GO:0071555">
    <property type="term" value="P:cell wall organization"/>
    <property type="evidence" value="ECO:0007669"/>
    <property type="project" value="UniProtKB-KW"/>
</dbReference>
<dbReference type="InterPro" id="IPR005758">
    <property type="entry name" value="UDP-N-AcMur_Ala_ligase_MurC"/>
</dbReference>
<keyword evidence="8 14" id="KW-0067">ATP-binding</keyword>
<evidence type="ECO:0000256" key="13">
    <source>
        <dbReference type="ARBA" id="ARBA00047833"/>
    </source>
</evidence>
<dbReference type="InterPro" id="IPR013221">
    <property type="entry name" value="Mur_ligase_cen"/>
</dbReference>
<keyword evidence="5 14" id="KW-0436">Ligase</keyword>
<dbReference type="GO" id="GO:0051301">
    <property type="term" value="P:cell division"/>
    <property type="evidence" value="ECO:0007669"/>
    <property type="project" value="UniProtKB-KW"/>
</dbReference>
<sequence>MSPAQVERIHFVGIGGTGMSGLAEVLLTMGYRVSGSDLSRSEVTERLERLGAHVVLGHRAENVDEVDLVVHSSAIGASNPERRRARARGIAVLGRGEMLAEIMRLRRGIAVAGSHGKTTTTSLVGHILDRAGLEPTVIVGGQLKKIGSNASVGKGDYLVAEADESDGSFLDLSPRIAVITNIDREHLDHYKSLLHVRKAFAKFMRRVPFYGLAVVCGDDPNVRAILPQMRKRVLTYGFGEDNRLRATELQVDGLGQSFRVVSAGESLGRAHVSLPGRHNVLNALASIAVGLEVGIQPEKCLEALDGFAGVGRRFEVYPEVGGVVRVDDYGHHPTEIAAALSAARSVYPDRRLVVLFQPHRYTRTQALAREFAEVLAKVDVLCLTDIYPGGEKPIPGVDTSLIEGPLRSLRDVDAIHVATEADVLCTLPEILRSGDVFLTLGAGSVSRWGTQVLDRLVPLPNGTEAAHG</sequence>
<evidence type="ECO:0000256" key="11">
    <source>
        <dbReference type="ARBA" id="ARBA00023306"/>
    </source>
</evidence>
<feature type="domain" description="Mur ligase N-terminal catalytic" evidence="15">
    <location>
        <begin position="8"/>
        <end position="106"/>
    </location>
</feature>
<dbReference type="InterPro" id="IPR036565">
    <property type="entry name" value="Mur-like_cat_sf"/>
</dbReference>
<dbReference type="Pfam" id="PF08245">
    <property type="entry name" value="Mur_ligase_M"/>
    <property type="match status" value="1"/>
</dbReference>
<evidence type="ECO:0000259" key="15">
    <source>
        <dbReference type="Pfam" id="PF01225"/>
    </source>
</evidence>
<dbReference type="AlphaFoldDB" id="A0A956NDF3"/>
<feature type="binding site" evidence="14">
    <location>
        <begin position="113"/>
        <end position="119"/>
    </location>
    <ligand>
        <name>ATP</name>
        <dbReference type="ChEBI" id="CHEBI:30616"/>
    </ligand>
</feature>
<proteinExistence type="inferred from homology"/>
<dbReference type="NCBIfam" id="TIGR01082">
    <property type="entry name" value="murC"/>
    <property type="match status" value="1"/>
</dbReference>
<dbReference type="EC" id="6.3.2.8" evidence="3 14"/>
<evidence type="ECO:0000313" key="19">
    <source>
        <dbReference type="Proteomes" id="UP000739538"/>
    </source>
</evidence>
<dbReference type="InterPro" id="IPR004101">
    <property type="entry name" value="Mur_ligase_C"/>
</dbReference>
<comment type="caution">
    <text evidence="18">The sequence shown here is derived from an EMBL/GenBank/DDBJ whole genome shotgun (WGS) entry which is preliminary data.</text>
</comment>
<evidence type="ECO:0000256" key="3">
    <source>
        <dbReference type="ARBA" id="ARBA00012211"/>
    </source>
</evidence>
<evidence type="ECO:0000256" key="14">
    <source>
        <dbReference type="HAMAP-Rule" id="MF_00046"/>
    </source>
</evidence>
<keyword evidence="4 14" id="KW-0963">Cytoplasm</keyword>
<evidence type="ECO:0000313" key="18">
    <source>
        <dbReference type="EMBL" id="MCA9756702.1"/>
    </source>
</evidence>
<dbReference type="Pfam" id="PF02875">
    <property type="entry name" value="Mur_ligase_C"/>
    <property type="match status" value="1"/>
</dbReference>
<dbReference type="GO" id="GO:0009252">
    <property type="term" value="P:peptidoglycan biosynthetic process"/>
    <property type="evidence" value="ECO:0007669"/>
    <property type="project" value="UniProtKB-UniRule"/>
</dbReference>
<evidence type="ECO:0000256" key="12">
    <source>
        <dbReference type="ARBA" id="ARBA00023316"/>
    </source>
</evidence>
<dbReference type="EMBL" id="JAGQHS010000063">
    <property type="protein sequence ID" value="MCA9756702.1"/>
    <property type="molecule type" value="Genomic_DNA"/>
</dbReference>
<dbReference type="SUPFAM" id="SSF53244">
    <property type="entry name" value="MurD-like peptide ligases, peptide-binding domain"/>
    <property type="match status" value="1"/>
</dbReference>
<comment type="function">
    <text evidence="14">Cell wall formation.</text>
</comment>
<dbReference type="Pfam" id="PF01225">
    <property type="entry name" value="Mur_ligase"/>
    <property type="match status" value="1"/>
</dbReference>
<dbReference type="SUPFAM" id="SSF51984">
    <property type="entry name" value="MurCD N-terminal domain"/>
    <property type="match status" value="1"/>
</dbReference>
<evidence type="ECO:0000256" key="10">
    <source>
        <dbReference type="ARBA" id="ARBA00022984"/>
    </source>
</evidence>
<dbReference type="Gene3D" id="3.90.190.20">
    <property type="entry name" value="Mur ligase, C-terminal domain"/>
    <property type="match status" value="1"/>
</dbReference>
<dbReference type="Gene3D" id="3.40.1190.10">
    <property type="entry name" value="Mur-like, catalytic domain"/>
    <property type="match status" value="1"/>
</dbReference>
<dbReference type="GO" id="GO:0008360">
    <property type="term" value="P:regulation of cell shape"/>
    <property type="evidence" value="ECO:0007669"/>
    <property type="project" value="UniProtKB-KW"/>
</dbReference>
<dbReference type="GO" id="GO:0005737">
    <property type="term" value="C:cytoplasm"/>
    <property type="evidence" value="ECO:0007669"/>
    <property type="project" value="UniProtKB-SubCell"/>
</dbReference>
<accession>A0A956NDF3</accession>
<evidence type="ECO:0000256" key="1">
    <source>
        <dbReference type="ARBA" id="ARBA00004496"/>
    </source>
</evidence>
<dbReference type="Gene3D" id="3.40.50.720">
    <property type="entry name" value="NAD(P)-binding Rossmann-like Domain"/>
    <property type="match status" value="1"/>
</dbReference>
<evidence type="ECO:0000259" key="17">
    <source>
        <dbReference type="Pfam" id="PF08245"/>
    </source>
</evidence>
<evidence type="ECO:0000256" key="5">
    <source>
        <dbReference type="ARBA" id="ARBA00022598"/>
    </source>
</evidence>
<evidence type="ECO:0000259" key="16">
    <source>
        <dbReference type="Pfam" id="PF02875"/>
    </source>
</evidence>
<comment type="similarity">
    <text evidence="14">Belongs to the MurCDEF family.</text>
</comment>
<dbReference type="GO" id="GO:0005524">
    <property type="term" value="F:ATP binding"/>
    <property type="evidence" value="ECO:0007669"/>
    <property type="project" value="UniProtKB-UniRule"/>
</dbReference>
<dbReference type="Proteomes" id="UP000739538">
    <property type="component" value="Unassembled WGS sequence"/>
</dbReference>
<keyword evidence="10 14" id="KW-0573">Peptidoglycan synthesis</keyword>
<dbReference type="PANTHER" id="PTHR43445">
    <property type="entry name" value="UDP-N-ACETYLMURAMATE--L-ALANINE LIGASE-RELATED"/>
    <property type="match status" value="1"/>
</dbReference>
<dbReference type="InterPro" id="IPR036615">
    <property type="entry name" value="Mur_ligase_C_dom_sf"/>
</dbReference>
<dbReference type="InterPro" id="IPR050061">
    <property type="entry name" value="MurCDEF_pg_biosynth"/>
</dbReference>
<dbReference type="PANTHER" id="PTHR43445:SF3">
    <property type="entry name" value="UDP-N-ACETYLMURAMATE--L-ALANINE LIGASE"/>
    <property type="match status" value="1"/>
</dbReference>
<feature type="domain" description="Mur ligase central" evidence="17">
    <location>
        <begin position="111"/>
        <end position="289"/>
    </location>
</feature>
<keyword evidence="9 14" id="KW-0133">Cell shape</keyword>
<evidence type="ECO:0000256" key="9">
    <source>
        <dbReference type="ARBA" id="ARBA00022960"/>
    </source>
</evidence>
<name>A0A956NDF3_UNCEI</name>
<keyword evidence="6 14" id="KW-0132">Cell division</keyword>
<reference evidence="18" key="2">
    <citation type="journal article" date="2021" name="Microbiome">
        <title>Successional dynamics and alternative stable states in a saline activated sludge microbial community over 9 years.</title>
        <authorList>
            <person name="Wang Y."/>
            <person name="Ye J."/>
            <person name="Ju F."/>
            <person name="Liu L."/>
            <person name="Boyd J.A."/>
            <person name="Deng Y."/>
            <person name="Parks D.H."/>
            <person name="Jiang X."/>
            <person name="Yin X."/>
            <person name="Woodcroft B.J."/>
            <person name="Tyson G.W."/>
            <person name="Hugenholtz P."/>
            <person name="Polz M.F."/>
            <person name="Zhang T."/>
        </authorList>
    </citation>
    <scope>NUCLEOTIDE SEQUENCE</scope>
    <source>
        <strain evidence="18">HKST-UBA02</strain>
    </source>
</reference>
<evidence type="ECO:0000256" key="8">
    <source>
        <dbReference type="ARBA" id="ARBA00022840"/>
    </source>
</evidence>
<evidence type="ECO:0000256" key="6">
    <source>
        <dbReference type="ARBA" id="ARBA00022618"/>
    </source>
</evidence>
<reference evidence="18" key="1">
    <citation type="submission" date="2020-04" db="EMBL/GenBank/DDBJ databases">
        <authorList>
            <person name="Zhang T."/>
        </authorList>
    </citation>
    <scope>NUCLEOTIDE SEQUENCE</scope>
    <source>
        <strain evidence="18">HKST-UBA02</strain>
    </source>
</reference>
<evidence type="ECO:0000256" key="2">
    <source>
        <dbReference type="ARBA" id="ARBA00004752"/>
    </source>
</evidence>
<feature type="domain" description="Mur ligase C-terminal" evidence="16">
    <location>
        <begin position="312"/>
        <end position="443"/>
    </location>
</feature>
<keyword evidence="7 14" id="KW-0547">Nucleotide-binding</keyword>
<keyword evidence="11 14" id="KW-0131">Cell cycle</keyword>
<dbReference type="InterPro" id="IPR000713">
    <property type="entry name" value="Mur_ligase_N"/>
</dbReference>
<comment type="catalytic activity">
    <reaction evidence="13 14">
        <text>UDP-N-acetyl-alpha-D-muramate + L-alanine + ATP = UDP-N-acetyl-alpha-D-muramoyl-L-alanine + ADP + phosphate + H(+)</text>
        <dbReference type="Rhea" id="RHEA:23372"/>
        <dbReference type="ChEBI" id="CHEBI:15378"/>
        <dbReference type="ChEBI" id="CHEBI:30616"/>
        <dbReference type="ChEBI" id="CHEBI:43474"/>
        <dbReference type="ChEBI" id="CHEBI:57972"/>
        <dbReference type="ChEBI" id="CHEBI:70757"/>
        <dbReference type="ChEBI" id="CHEBI:83898"/>
        <dbReference type="ChEBI" id="CHEBI:456216"/>
        <dbReference type="EC" id="6.3.2.8"/>
    </reaction>
</comment>
<comment type="pathway">
    <text evidence="2 14">Cell wall biogenesis; peptidoglycan biosynthesis.</text>
</comment>
<evidence type="ECO:0000256" key="7">
    <source>
        <dbReference type="ARBA" id="ARBA00022741"/>
    </source>
</evidence>
<dbReference type="HAMAP" id="MF_00046">
    <property type="entry name" value="MurC"/>
    <property type="match status" value="1"/>
</dbReference>
<comment type="subcellular location">
    <subcellularLocation>
        <location evidence="1 14">Cytoplasm</location>
    </subcellularLocation>
</comment>
<organism evidence="18 19">
    <name type="scientific">Eiseniibacteriota bacterium</name>
    <dbReference type="NCBI Taxonomy" id="2212470"/>
    <lineage>
        <taxon>Bacteria</taxon>
        <taxon>Candidatus Eiseniibacteriota</taxon>
    </lineage>
</organism>
<evidence type="ECO:0000256" key="4">
    <source>
        <dbReference type="ARBA" id="ARBA00022490"/>
    </source>
</evidence>
<keyword evidence="12 14" id="KW-0961">Cell wall biogenesis/degradation</keyword>
<dbReference type="SUPFAM" id="SSF53623">
    <property type="entry name" value="MurD-like peptide ligases, catalytic domain"/>
    <property type="match status" value="1"/>
</dbReference>
<gene>
    <name evidence="14" type="primary">murC</name>
    <name evidence="18" type="ORF">KDA27_12935</name>
</gene>